<organism evidence="1">
    <name type="scientific">marine sediment metagenome</name>
    <dbReference type="NCBI Taxonomy" id="412755"/>
    <lineage>
        <taxon>unclassified sequences</taxon>
        <taxon>metagenomes</taxon>
        <taxon>ecological metagenomes</taxon>
    </lineage>
</organism>
<name>A0A0F9IJZ7_9ZZZZ</name>
<dbReference type="EMBL" id="LAZR01013839">
    <property type="protein sequence ID" value="KKM20104.1"/>
    <property type="molecule type" value="Genomic_DNA"/>
</dbReference>
<evidence type="ECO:0000313" key="1">
    <source>
        <dbReference type="EMBL" id="KKM20104.1"/>
    </source>
</evidence>
<proteinExistence type="predicted"/>
<dbReference type="AlphaFoldDB" id="A0A0F9IJZ7"/>
<sequence>MADGSIQVDSTPVDPNPALAILQFNAKVDQHLDNKVRNLLDRMHVISEQYNDALALANEFNIRSNFDKEGVNFLDFENSEFQELIDRLFDAGILDEKKYKFETKNDIEMFKARLDGIQNQLKNKNQEPLILIQPLLNLIEQMNKIAKTCTDDDKNLKAHTLTPR</sequence>
<reference evidence="1" key="1">
    <citation type="journal article" date="2015" name="Nature">
        <title>Complex archaea that bridge the gap between prokaryotes and eukaryotes.</title>
        <authorList>
            <person name="Spang A."/>
            <person name="Saw J.H."/>
            <person name="Jorgensen S.L."/>
            <person name="Zaremba-Niedzwiedzka K."/>
            <person name="Martijn J."/>
            <person name="Lind A.E."/>
            <person name="van Eijk R."/>
            <person name="Schleper C."/>
            <person name="Guy L."/>
            <person name="Ettema T.J."/>
        </authorList>
    </citation>
    <scope>NUCLEOTIDE SEQUENCE</scope>
</reference>
<comment type="caution">
    <text evidence="1">The sequence shown here is derived from an EMBL/GenBank/DDBJ whole genome shotgun (WGS) entry which is preliminary data.</text>
</comment>
<gene>
    <name evidence="1" type="ORF">LCGC14_1648920</name>
</gene>
<accession>A0A0F9IJZ7</accession>
<protein>
    <submittedName>
        <fullName evidence="1">Uncharacterized protein</fullName>
    </submittedName>
</protein>